<gene>
    <name evidence="2" type="ORF">METZ01_LOCUS124651</name>
</gene>
<accession>A0A381Y5X4</accession>
<feature type="non-terminal residue" evidence="2">
    <location>
        <position position="1"/>
    </location>
</feature>
<evidence type="ECO:0000313" key="2">
    <source>
        <dbReference type="EMBL" id="SVA71797.1"/>
    </source>
</evidence>
<dbReference type="EMBL" id="UINC01017349">
    <property type="protein sequence ID" value="SVA71797.1"/>
    <property type="molecule type" value="Genomic_DNA"/>
</dbReference>
<reference evidence="2" key="1">
    <citation type="submission" date="2018-05" db="EMBL/GenBank/DDBJ databases">
        <authorList>
            <person name="Lanie J.A."/>
            <person name="Ng W.-L."/>
            <person name="Kazmierczak K.M."/>
            <person name="Andrzejewski T.M."/>
            <person name="Davidsen T.M."/>
            <person name="Wayne K.J."/>
            <person name="Tettelin H."/>
            <person name="Glass J.I."/>
            <person name="Rusch D."/>
            <person name="Podicherti R."/>
            <person name="Tsui H.-C.T."/>
            <person name="Winkler M.E."/>
        </authorList>
    </citation>
    <scope>NUCLEOTIDE SEQUENCE</scope>
</reference>
<dbReference type="AlphaFoldDB" id="A0A381Y5X4"/>
<sequence length="37" mass="3901">TSSALSVRTEIRIGHGRTRRTPPTRKVLSAAGSIPGL</sequence>
<protein>
    <submittedName>
        <fullName evidence="2">Uncharacterized protein</fullName>
    </submittedName>
</protein>
<proteinExistence type="predicted"/>
<organism evidence="2">
    <name type="scientific">marine metagenome</name>
    <dbReference type="NCBI Taxonomy" id="408172"/>
    <lineage>
        <taxon>unclassified sequences</taxon>
        <taxon>metagenomes</taxon>
        <taxon>ecological metagenomes</taxon>
    </lineage>
</organism>
<name>A0A381Y5X4_9ZZZZ</name>
<evidence type="ECO:0000256" key="1">
    <source>
        <dbReference type="SAM" id="MobiDB-lite"/>
    </source>
</evidence>
<feature type="region of interest" description="Disordered" evidence="1">
    <location>
        <begin position="17"/>
        <end position="37"/>
    </location>
</feature>
<feature type="non-terminal residue" evidence="2">
    <location>
        <position position="37"/>
    </location>
</feature>